<evidence type="ECO:0000313" key="1">
    <source>
        <dbReference type="EMBL" id="VAX02752.1"/>
    </source>
</evidence>
<dbReference type="GO" id="GO:0030366">
    <property type="term" value="F:molybdopterin synthase activity"/>
    <property type="evidence" value="ECO:0007669"/>
    <property type="project" value="UniProtKB-EC"/>
</dbReference>
<dbReference type="PANTHER" id="PTHR23404">
    <property type="entry name" value="MOLYBDOPTERIN SYNTHASE RELATED"/>
    <property type="match status" value="1"/>
</dbReference>
<dbReference type="GO" id="GO:0006777">
    <property type="term" value="P:Mo-molybdopterin cofactor biosynthetic process"/>
    <property type="evidence" value="ECO:0007669"/>
    <property type="project" value="InterPro"/>
</dbReference>
<name>A0A3B1AG40_9ZZZZ</name>
<sequence length="145" mass="16517">MSVELRGKPFDPWQVLQAYQNAKPELAGKFGATSIFVGTMRDFNDGNDVQAMTLEHYPAMTQKHLEAISSEAGQRWDILDTLIIHRYGDIQPNDPIVLLAVWSAHRSESFPACRYLIEELKTRAPFWKQETTGANSRWVEHNTLG</sequence>
<keyword evidence="1" id="KW-0808">Transferase</keyword>
<proteinExistence type="predicted"/>
<accession>A0A3B1AG40</accession>
<dbReference type="InterPro" id="IPR036563">
    <property type="entry name" value="MoaE_sf"/>
</dbReference>
<dbReference type="AlphaFoldDB" id="A0A3B1AG40"/>
<dbReference type="SUPFAM" id="SSF54690">
    <property type="entry name" value="Molybdopterin synthase subunit MoaE"/>
    <property type="match status" value="1"/>
</dbReference>
<organism evidence="1">
    <name type="scientific">hydrothermal vent metagenome</name>
    <dbReference type="NCBI Taxonomy" id="652676"/>
    <lineage>
        <taxon>unclassified sequences</taxon>
        <taxon>metagenomes</taxon>
        <taxon>ecological metagenomes</taxon>
    </lineage>
</organism>
<protein>
    <submittedName>
        <fullName evidence="1">Molybdopterin synthase catalytic subunit MoaE</fullName>
        <ecNumber evidence="1">2.8.1.12</ecNumber>
    </submittedName>
</protein>
<dbReference type="InterPro" id="IPR003448">
    <property type="entry name" value="Mopterin_biosynth_MoaE"/>
</dbReference>
<dbReference type="CDD" id="cd00756">
    <property type="entry name" value="MoaE"/>
    <property type="match status" value="1"/>
</dbReference>
<dbReference type="Pfam" id="PF02391">
    <property type="entry name" value="MoaE"/>
    <property type="match status" value="1"/>
</dbReference>
<dbReference type="EC" id="2.8.1.12" evidence="1"/>
<reference evidence="1" key="1">
    <citation type="submission" date="2018-06" db="EMBL/GenBank/DDBJ databases">
        <authorList>
            <person name="Zhirakovskaya E."/>
        </authorList>
    </citation>
    <scope>NUCLEOTIDE SEQUENCE</scope>
</reference>
<gene>
    <name evidence="1" type="ORF">MNBD_GAMMA19-1976</name>
</gene>
<dbReference type="Gene3D" id="3.90.1170.40">
    <property type="entry name" value="Molybdopterin biosynthesis MoaE subunit"/>
    <property type="match status" value="1"/>
</dbReference>
<dbReference type="EMBL" id="UOFV01000344">
    <property type="protein sequence ID" value="VAX02752.1"/>
    <property type="molecule type" value="Genomic_DNA"/>
</dbReference>